<dbReference type="EMBL" id="CP039291">
    <property type="protein sequence ID" value="QCB94315.1"/>
    <property type="molecule type" value="Genomic_DNA"/>
</dbReference>
<evidence type="ECO:0000313" key="5">
    <source>
        <dbReference type="Proteomes" id="UP000296469"/>
    </source>
</evidence>
<dbReference type="SUPFAM" id="SSF55961">
    <property type="entry name" value="Bet v1-like"/>
    <property type="match status" value="1"/>
</dbReference>
<dbReference type="InterPro" id="IPR023393">
    <property type="entry name" value="START-like_dom_sf"/>
</dbReference>
<organism evidence="4 5">
    <name type="scientific">Cellulomonas shaoxiangyii</name>
    <dbReference type="NCBI Taxonomy" id="2566013"/>
    <lineage>
        <taxon>Bacteria</taxon>
        <taxon>Bacillati</taxon>
        <taxon>Actinomycetota</taxon>
        <taxon>Actinomycetes</taxon>
        <taxon>Micrococcales</taxon>
        <taxon>Cellulomonadaceae</taxon>
        <taxon>Cellulomonas</taxon>
    </lineage>
</organism>
<evidence type="ECO:0000259" key="3">
    <source>
        <dbReference type="Pfam" id="PF08327"/>
    </source>
</evidence>
<feature type="region of interest" description="Disordered" evidence="2">
    <location>
        <begin position="1"/>
        <end position="28"/>
    </location>
</feature>
<dbReference type="Proteomes" id="UP000296469">
    <property type="component" value="Chromosome"/>
</dbReference>
<name>A0A4V1CMW0_9CELL</name>
<feature type="compositionally biased region" description="Low complexity" evidence="2">
    <location>
        <begin position="1"/>
        <end position="26"/>
    </location>
</feature>
<dbReference type="Gene3D" id="3.30.530.20">
    <property type="match status" value="1"/>
</dbReference>
<gene>
    <name evidence="4" type="ORF">E5225_12855</name>
</gene>
<dbReference type="Pfam" id="PF08327">
    <property type="entry name" value="AHSA1"/>
    <property type="match status" value="1"/>
</dbReference>
<feature type="domain" description="Activator of Hsp90 ATPase homologue 1/2-like C-terminal" evidence="3">
    <location>
        <begin position="36"/>
        <end position="138"/>
    </location>
</feature>
<dbReference type="AlphaFoldDB" id="A0A4V1CMW0"/>
<comment type="similarity">
    <text evidence="1">Belongs to the AHA1 family.</text>
</comment>
<dbReference type="RefSeq" id="WP_135973807.1">
    <property type="nucleotide sequence ID" value="NZ_CP039291.1"/>
</dbReference>
<sequence>MSESSTETGTETGTETSTETSTPTGTDRVYRVHVAASPEAAWAALTEPDRTRAWYFGTAAVTTWEVGSTVEYVDGDGTPQIRGVVLAHDPPRTLSHTFVAVWAGEPDDQGVLTWTVEAEGDGCRITLVHAGGHGAETAEGSAYLVGALQDHLEAA</sequence>
<dbReference type="KEGG" id="celz:E5225_12855"/>
<accession>A0A4V1CMW0</accession>
<evidence type="ECO:0000256" key="2">
    <source>
        <dbReference type="SAM" id="MobiDB-lite"/>
    </source>
</evidence>
<keyword evidence="5" id="KW-1185">Reference proteome</keyword>
<reference evidence="4 5" key="1">
    <citation type="submission" date="2019-04" db="EMBL/GenBank/DDBJ databases">
        <title>Isolation and identification of Cellulomonas shaoxiangyii sp. Nov. isolated from feces of the Tibetan antelopes (Pantholops hodgsonii) in the Qinghai-Tibet plateau of China.</title>
        <authorList>
            <person name="Tian Z."/>
        </authorList>
    </citation>
    <scope>NUCLEOTIDE SEQUENCE [LARGE SCALE GENOMIC DNA]</scope>
    <source>
        <strain evidence="4 5">Z28</strain>
    </source>
</reference>
<dbReference type="InterPro" id="IPR013538">
    <property type="entry name" value="ASHA1/2-like_C"/>
</dbReference>
<evidence type="ECO:0000256" key="1">
    <source>
        <dbReference type="ARBA" id="ARBA00006817"/>
    </source>
</evidence>
<protein>
    <recommendedName>
        <fullName evidence="3">Activator of Hsp90 ATPase homologue 1/2-like C-terminal domain-containing protein</fullName>
    </recommendedName>
</protein>
<evidence type="ECO:0000313" key="4">
    <source>
        <dbReference type="EMBL" id="QCB94315.1"/>
    </source>
</evidence>
<proteinExistence type="inferred from homology"/>
<dbReference type="OrthoDB" id="9815653at2"/>